<dbReference type="InterPro" id="IPR000182">
    <property type="entry name" value="GNAT_dom"/>
</dbReference>
<keyword evidence="2 5" id="KW-0963">Cytoplasm</keyword>
<dbReference type="PANTHER" id="PTHR43420:SF44">
    <property type="entry name" value="ACETYLTRANSFERASE YPEA"/>
    <property type="match status" value="1"/>
</dbReference>
<evidence type="ECO:0000259" key="6">
    <source>
        <dbReference type="PROSITE" id="PS51186"/>
    </source>
</evidence>
<dbReference type="InterPro" id="IPR050680">
    <property type="entry name" value="YpeA/RimI_acetyltransf"/>
</dbReference>
<dbReference type="SUPFAM" id="SSF55729">
    <property type="entry name" value="Acyl-CoA N-acyltransferases (Nat)"/>
    <property type="match status" value="1"/>
</dbReference>
<dbReference type="KEGG" id="rch:RUM_03420"/>
<dbReference type="RefSeq" id="WP_015557488.1">
    <property type="nucleotide sequence ID" value="NC_021039.1"/>
</dbReference>
<dbReference type="GO" id="GO:0008999">
    <property type="term" value="F:protein-N-terminal-alanine acetyltransferase activity"/>
    <property type="evidence" value="ECO:0007669"/>
    <property type="project" value="UniProtKB-EC"/>
</dbReference>
<accession>D4LAD6</accession>
<evidence type="ECO:0000256" key="2">
    <source>
        <dbReference type="ARBA" id="ARBA00022490"/>
    </source>
</evidence>
<dbReference type="BioCyc" id="RCHA213810:RUM_RS01650-MONOMER"/>
<dbReference type="PANTHER" id="PTHR43420">
    <property type="entry name" value="ACETYLTRANSFERASE"/>
    <property type="match status" value="1"/>
</dbReference>
<keyword evidence="4 7" id="KW-0012">Acyltransferase</keyword>
<dbReference type="HOGENOM" id="CLU_013985_23_3_9"/>
<dbReference type="NCBIfam" id="TIGR01575">
    <property type="entry name" value="rimI"/>
    <property type="match status" value="1"/>
</dbReference>
<dbReference type="InterPro" id="IPR006464">
    <property type="entry name" value="AcTrfase_RimI/Ard1"/>
</dbReference>
<comment type="similarity">
    <text evidence="1 5">Belongs to the acetyltransferase family. RimI subfamily.</text>
</comment>
<comment type="subcellular location">
    <subcellularLocation>
        <location evidence="5">Cytoplasm</location>
    </subcellularLocation>
</comment>
<comment type="catalytic activity">
    <reaction evidence="5">
        <text>N-terminal L-alanyl-[ribosomal protein bS18] + acetyl-CoA = N-terminal N(alpha)-acetyl-L-alanyl-[ribosomal protein bS18] + CoA + H(+)</text>
        <dbReference type="Rhea" id="RHEA:43756"/>
        <dbReference type="Rhea" id="RHEA-COMP:10676"/>
        <dbReference type="Rhea" id="RHEA-COMP:10677"/>
        <dbReference type="ChEBI" id="CHEBI:15378"/>
        <dbReference type="ChEBI" id="CHEBI:57287"/>
        <dbReference type="ChEBI" id="CHEBI:57288"/>
        <dbReference type="ChEBI" id="CHEBI:64718"/>
        <dbReference type="ChEBI" id="CHEBI:83683"/>
        <dbReference type="EC" id="2.3.1.266"/>
    </reaction>
</comment>
<dbReference type="InterPro" id="IPR016181">
    <property type="entry name" value="Acyl_CoA_acyltransferase"/>
</dbReference>
<dbReference type="CDD" id="cd04301">
    <property type="entry name" value="NAT_SF"/>
    <property type="match status" value="1"/>
</dbReference>
<dbReference type="Gene3D" id="3.40.630.30">
    <property type="match status" value="1"/>
</dbReference>
<proteinExistence type="inferred from homology"/>
<dbReference type="Pfam" id="PF00583">
    <property type="entry name" value="Acetyltransf_1"/>
    <property type="match status" value="1"/>
</dbReference>
<evidence type="ECO:0000313" key="7">
    <source>
        <dbReference type="EMBL" id="CBL16581.1"/>
    </source>
</evidence>
<keyword evidence="8" id="KW-1185">Reference proteome</keyword>
<organism evidence="7 8">
    <name type="scientific">Ruminococcus champanellensis (strain DSM 18848 / JCM 17042 / KCTC 15320 / 18P13)</name>
    <dbReference type="NCBI Taxonomy" id="213810"/>
    <lineage>
        <taxon>Bacteria</taxon>
        <taxon>Bacillati</taxon>
        <taxon>Bacillota</taxon>
        <taxon>Clostridia</taxon>
        <taxon>Eubacteriales</taxon>
        <taxon>Oscillospiraceae</taxon>
        <taxon>Ruminococcus</taxon>
    </lineage>
</organism>
<dbReference type="STRING" id="213810.RUM_03420"/>
<reference evidence="7" key="1">
    <citation type="submission" date="2010-03" db="EMBL/GenBank/DDBJ databases">
        <title>The genome sequence of Ruminococcus sp. 18P13.</title>
        <authorList>
            <consortium name="metaHIT consortium -- http://www.metahit.eu/"/>
            <person name="Pajon A."/>
            <person name="Turner K."/>
            <person name="Parkhill J."/>
            <person name="Bernalier A."/>
        </authorList>
    </citation>
    <scope>NUCLEOTIDE SEQUENCE [LARGE SCALE GENOMIC DNA]</scope>
    <source>
        <strain evidence="7">Type strain: 18P13</strain>
    </source>
</reference>
<evidence type="ECO:0000313" key="8">
    <source>
        <dbReference type="Proteomes" id="UP000007054"/>
    </source>
</evidence>
<dbReference type="PROSITE" id="PS51186">
    <property type="entry name" value="GNAT"/>
    <property type="match status" value="1"/>
</dbReference>
<dbReference type="EMBL" id="FP929052">
    <property type="protein sequence ID" value="CBL16581.1"/>
    <property type="molecule type" value="Genomic_DNA"/>
</dbReference>
<gene>
    <name evidence="7" type="ordered locus">RUM_03420</name>
</gene>
<evidence type="ECO:0000256" key="3">
    <source>
        <dbReference type="ARBA" id="ARBA00022679"/>
    </source>
</evidence>
<dbReference type="Proteomes" id="UP000007054">
    <property type="component" value="Chromosome"/>
</dbReference>
<sequence>MPQRDETILLMEACHVAQVAAIEQACFSEPWSEAAFRSELTNPQALTLVALREGQVAGFVNIAFAAETADINTVAVGAAYRRQGIGKRLLLAMEAWMEGQVSSYFLEVRQSNAPAIALYQSLGYRQVGVRPRYYHKPDEDGLLMRKDVEKG</sequence>
<evidence type="ECO:0000256" key="1">
    <source>
        <dbReference type="ARBA" id="ARBA00005395"/>
    </source>
</evidence>
<protein>
    <recommendedName>
        <fullName evidence="5">[Ribosomal protein bS18]-alanine N-acetyltransferase</fullName>
        <ecNumber evidence="5">2.3.1.266</ecNumber>
    </recommendedName>
</protein>
<dbReference type="AlphaFoldDB" id="D4LAD6"/>
<dbReference type="PATRIC" id="fig|213810.4.peg.247"/>
<comment type="function">
    <text evidence="5">Acetylates the N-terminal alanine of ribosomal protein bS18.</text>
</comment>
<feature type="domain" description="N-acetyltransferase" evidence="6">
    <location>
        <begin position="6"/>
        <end position="149"/>
    </location>
</feature>
<evidence type="ECO:0000256" key="4">
    <source>
        <dbReference type="ARBA" id="ARBA00023315"/>
    </source>
</evidence>
<name>D4LAD6_RUMC1</name>
<dbReference type="EC" id="2.3.1.266" evidence="5"/>
<keyword evidence="3 7" id="KW-0808">Transferase</keyword>
<evidence type="ECO:0000256" key="5">
    <source>
        <dbReference type="RuleBase" id="RU363094"/>
    </source>
</evidence>
<reference evidence="7" key="2">
    <citation type="submission" date="2010-03" db="EMBL/GenBank/DDBJ databases">
        <authorList>
            <person name="Pajon A."/>
        </authorList>
    </citation>
    <scope>NUCLEOTIDE SEQUENCE</scope>
    <source>
        <strain evidence="7">Type strain: 18P13</strain>
    </source>
</reference>
<dbReference type="GO" id="GO:0005737">
    <property type="term" value="C:cytoplasm"/>
    <property type="evidence" value="ECO:0007669"/>
    <property type="project" value="UniProtKB-SubCell"/>
</dbReference>
<dbReference type="GeneID" id="83155177"/>